<name>A0A0U4ADR7_9BACT</name>
<dbReference type="KEGG" id="hyg:AUC43_15235"/>
<gene>
    <name evidence="1" type="ORF">AUC43_15235</name>
</gene>
<dbReference type="AlphaFoldDB" id="A0A0U4ADR7"/>
<evidence type="ECO:0000313" key="1">
    <source>
        <dbReference type="EMBL" id="ALW86316.1"/>
    </source>
</evidence>
<keyword evidence="2" id="KW-1185">Reference proteome</keyword>
<proteinExistence type="predicted"/>
<organism evidence="1 2">
    <name type="scientific">Hymenobacter sedentarius</name>
    <dbReference type="NCBI Taxonomy" id="1411621"/>
    <lineage>
        <taxon>Bacteria</taxon>
        <taxon>Pseudomonadati</taxon>
        <taxon>Bacteroidota</taxon>
        <taxon>Cytophagia</taxon>
        <taxon>Cytophagales</taxon>
        <taxon>Hymenobacteraceae</taxon>
        <taxon>Hymenobacter</taxon>
    </lineage>
</organism>
<dbReference type="Proteomes" id="UP000059542">
    <property type="component" value="Chromosome"/>
</dbReference>
<protein>
    <submittedName>
        <fullName evidence="1">Uncharacterized protein</fullName>
    </submittedName>
</protein>
<reference evidence="1 2" key="1">
    <citation type="submission" date="2015-12" db="EMBL/GenBank/DDBJ databases">
        <authorList>
            <person name="Shamseldin A."/>
            <person name="Moawad H."/>
            <person name="Abd El-Rahim W.M."/>
            <person name="Sadowsky M.J."/>
        </authorList>
    </citation>
    <scope>NUCLEOTIDE SEQUENCE [LARGE SCALE GENOMIC DNA]</scope>
    <source>
        <strain evidence="1 2">DG5B</strain>
    </source>
</reference>
<evidence type="ECO:0000313" key="2">
    <source>
        <dbReference type="Proteomes" id="UP000059542"/>
    </source>
</evidence>
<accession>A0A0U4ADR7</accession>
<sequence length="168" mass="19529">MEDSYFDGLEEAVTDYNTRKLVPKQHKYELVTGALYYTSTELTPEQLADQNALALASLRESLPVYEEEVDRFIANRSLNQIMQFYLNREDSKFMAVEAFVQRVEDDLIENLDEDISRFRGMVTVGEPYAQKAEDLLQYVHGAIVELREGREVVQGIRYYRNCQLLLAK</sequence>
<dbReference type="RefSeq" id="WP_068195476.1">
    <property type="nucleotide sequence ID" value="NZ_CP013909.1"/>
</dbReference>
<dbReference type="EMBL" id="CP013909">
    <property type="protein sequence ID" value="ALW86316.1"/>
    <property type="molecule type" value="Genomic_DNA"/>
</dbReference>